<gene>
    <name evidence="2" type="ORF">HINF_LOCUS6722</name>
</gene>
<feature type="coiled-coil region" evidence="1">
    <location>
        <begin position="70"/>
        <end position="100"/>
    </location>
</feature>
<keyword evidence="3" id="KW-1185">Reference proteome</keyword>
<protein>
    <submittedName>
        <fullName evidence="2">Hypothetical_protein</fullName>
    </submittedName>
</protein>
<keyword evidence="1" id="KW-0175">Coiled coil</keyword>
<evidence type="ECO:0000313" key="3">
    <source>
        <dbReference type="Proteomes" id="UP001642409"/>
    </source>
</evidence>
<proteinExistence type="predicted"/>
<name>A0ABP1GXH1_9EUKA</name>
<sequence length="190" mass="22518">MNTESLLTLNLQNALQKQQDLQDYVLRLQNELNNKSPKLKRTTELQNELFEFKQQSEHLSFQLEQQIITNVQLNKINQKIQNELNELKEKQKIIEQKITQDNSTQTEMSEQSYIQVSNLFSQLASENAETVDKTINMIYKNITDLKGYKIVITSQKVIEQIKHKIKAREDYEFTYRLIPDLLWILEQKGK</sequence>
<organism evidence="2 3">
    <name type="scientific">Hexamita inflata</name>
    <dbReference type="NCBI Taxonomy" id="28002"/>
    <lineage>
        <taxon>Eukaryota</taxon>
        <taxon>Metamonada</taxon>
        <taxon>Diplomonadida</taxon>
        <taxon>Hexamitidae</taxon>
        <taxon>Hexamitinae</taxon>
        <taxon>Hexamita</taxon>
    </lineage>
</organism>
<comment type="caution">
    <text evidence="2">The sequence shown here is derived from an EMBL/GenBank/DDBJ whole genome shotgun (WGS) entry which is preliminary data.</text>
</comment>
<reference evidence="2 3" key="1">
    <citation type="submission" date="2024-07" db="EMBL/GenBank/DDBJ databases">
        <authorList>
            <person name="Akdeniz Z."/>
        </authorList>
    </citation>
    <scope>NUCLEOTIDE SEQUENCE [LARGE SCALE GENOMIC DNA]</scope>
</reference>
<accession>A0ABP1GXH1</accession>
<evidence type="ECO:0000256" key="1">
    <source>
        <dbReference type="SAM" id="Coils"/>
    </source>
</evidence>
<dbReference type="Proteomes" id="UP001642409">
    <property type="component" value="Unassembled WGS sequence"/>
</dbReference>
<dbReference type="EMBL" id="CAXDID020000013">
    <property type="protein sequence ID" value="CAL5981571.1"/>
    <property type="molecule type" value="Genomic_DNA"/>
</dbReference>
<evidence type="ECO:0000313" key="2">
    <source>
        <dbReference type="EMBL" id="CAL5981571.1"/>
    </source>
</evidence>